<keyword evidence="5" id="KW-0325">Glycoprotein</keyword>
<feature type="chain" id="PRO_5042879862" description="Strictosidine synthase conserved region domain-containing protein" evidence="6">
    <location>
        <begin position="29"/>
        <end position="363"/>
    </location>
</feature>
<keyword evidence="3" id="KW-0926">Vacuole</keyword>
<evidence type="ECO:0000256" key="6">
    <source>
        <dbReference type="SAM" id="SignalP"/>
    </source>
</evidence>
<protein>
    <recommendedName>
        <fullName evidence="7">Strictosidine synthase conserved region domain-containing protein</fullName>
    </recommendedName>
</protein>
<evidence type="ECO:0000259" key="7">
    <source>
        <dbReference type="Pfam" id="PF03088"/>
    </source>
</evidence>
<dbReference type="PANTHER" id="PTHR10426:SF86">
    <property type="entry name" value="PROTEIN STRICTOSIDINE SYNTHASE-LIKE 10-LIKE"/>
    <property type="match status" value="1"/>
</dbReference>
<keyword evidence="4 6" id="KW-0732">Signal</keyword>
<dbReference type="InterPro" id="IPR018119">
    <property type="entry name" value="Strictosidine_synth_cons-reg"/>
</dbReference>
<evidence type="ECO:0000313" key="9">
    <source>
        <dbReference type="Proteomes" id="UP001345219"/>
    </source>
</evidence>
<dbReference type="FunFam" id="2.120.10.30:FF:000032">
    <property type="entry name" value="Protein STRICTOSIDINE SYNTHASE-LIKE 13"/>
    <property type="match status" value="1"/>
</dbReference>
<dbReference type="Gene3D" id="2.120.10.30">
    <property type="entry name" value="TolB, C-terminal domain"/>
    <property type="match status" value="1"/>
</dbReference>
<name>A0AAN7QWN9_9MYRT</name>
<evidence type="ECO:0000256" key="2">
    <source>
        <dbReference type="ARBA" id="ARBA00009191"/>
    </source>
</evidence>
<dbReference type="SUPFAM" id="SSF63829">
    <property type="entry name" value="Calcium-dependent phosphotriesterase"/>
    <property type="match status" value="1"/>
</dbReference>
<organism evidence="8 9">
    <name type="scientific">Trapa incisa</name>
    <dbReference type="NCBI Taxonomy" id="236973"/>
    <lineage>
        <taxon>Eukaryota</taxon>
        <taxon>Viridiplantae</taxon>
        <taxon>Streptophyta</taxon>
        <taxon>Embryophyta</taxon>
        <taxon>Tracheophyta</taxon>
        <taxon>Spermatophyta</taxon>
        <taxon>Magnoliopsida</taxon>
        <taxon>eudicotyledons</taxon>
        <taxon>Gunneridae</taxon>
        <taxon>Pentapetalae</taxon>
        <taxon>rosids</taxon>
        <taxon>malvids</taxon>
        <taxon>Myrtales</taxon>
        <taxon>Lythraceae</taxon>
        <taxon>Trapa</taxon>
    </lineage>
</organism>
<dbReference type="PANTHER" id="PTHR10426">
    <property type="entry name" value="STRICTOSIDINE SYNTHASE-RELATED"/>
    <property type="match status" value="1"/>
</dbReference>
<comment type="similarity">
    <text evidence="2">Belongs to the strictosidine synthase family.</text>
</comment>
<reference evidence="8 9" key="1">
    <citation type="journal article" date="2023" name="Hortic Res">
        <title>Pangenome of water caltrop reveals structural variations and asymmetric subgenome divergence after allopolyploidization.</title>
        <authorList>
            <person name="Zhang X."/>
            <person name="Chen Y."/>
            <person name="Wang L."/>
            <person name="Yuan Y."/>
            <person name="Fang M."/>
            <person name="Shi L."/>
            <person name="Lu R."/>
            <person name="Comes H.P."/>
            <person name="Ma Y."/>
            <person name="Chen Y."/>
            <person name="Huang G."/>
            <person name="Zhou Y."/>
            <person name="Zheng Z."/>
            <person name="Qiu Y."/>
        </authorList>
    </citation>
    <scope>NUCLEOTIDE SEQUENCE [LARGE SCALE GENOMIC DNA]</scope>
    <source>
        <tissue evidence="8">Roots</tissue>
    </source>
</reference>
<proteinExistence type="inferred from homology"/>
<feature type="signal peptide" evidence="6">
    <location>
        <begin position="1"/>
        <end position="28"/>
    </location>
</feature>
<evidence type="ECO:0000256" key="1">
    <source>
        <dbReference type="ARBA" id="ARBA00004116"/>
    </source>
</evidence>
<comment type="caution">
    <text evidence="8">The sequence shown here is derived from an EMBL/GenBank/DDBJ whole genome shotgun (WGS) entry which is preliminary data.</text>
</comment>
<evidence type="ECO:0000256" key="3">
    <source>
        <dbReference type="ARBA" id="ARBA00022554"/>
    </source>
</evidence>
<dbReference type="GO" id="GO:0005773">
    <property type="term" value="C:vacuole"/>
    <property type="evidence" value="ECO:0007669"/>
    <property type="project" value="UniProtKB-SubCell"/>
</dbReference>
<evidence type="ECO:0000256" key="4">
    <source>
        <dbReference type="ARBA" id="ARBA00022729"/>
    </source>
</evidence>
<dbReference type="EMBL" id="JAXIOK010000002">
    <property type="protein sequence ID" value="KAK4777903.1"/>
    <property type="molecule type" value="Genomic_DNA"/>
</dbReference>
<keyword evidence="9" id="KW-1185">Reference proteome</keyword>
<sequence>MEAHNPSSLLFLFSLLIFLFFSTPSIKCYELLYSDAIRSYYQLPKVVGPESIAFDCRGQGPYVGVSDGRILKWRGGSLGWTEFAYTAPTRQVIDISTNRKICDGSTDPQREHICGRPLGLKFDNATCSLYIADAYYGLLKVGPRGGAASQLSTSADGIPFRLTNALDIDSETGVVYFTDSSRLYQRWEYVKSIENGDNTGRVLKYDPRTHKITSLLNGLSFPNGLALSKDKSFLLVAETGNLRILRIWLNGRRRSGSPEPFALLARYPDNIKRNENGGFWVALNSGRATVLRAAEKESGDEDGGIPWFTADPVAVKFGEDGAVVQVLDGMNGKRLESVSEVVEYGGTLWVGSVVMPYVGKFKA</sequence>
<dbReference type="GO" id="GO:0016787">
    <property type="term" value="F:hydrolase activity"/>
    <property type="evidence" value="ECO:0007669"/>
    <property type="project" value="TreeGrafter"/>
</dbReference>
<evidence type="ECO:0000313" key="8">
    <source>
        <dbReference type="EMBL" id="KAK4777903.1"/>
    </source>
</evidence>
<evidence type="ECO:0000256" key="5">
    <source>
        <dbReference type="ARBA" id="ARBA00023180"/>
    </source>
</evidence>
<dbReference type="Proteomes" id="UP001345219">
    <property type="component" value="Chromosome 14"/>
</dbReference>
<dbReference type="Pfam" id="PF03088">
    <property type="entry name" value="Str_synth"/>
    <property type="match status" value="1"/>
</dbReference>
<feature type="domain" description="Strictosidine synthase conserved region" evidence="7">
    <location>
        <begin position="164"/>
        <end position="251"/>
    </location>
</feature>
<comment type="subcellular location">
    <subcellularLocation>
        <location evidence="1">Vacuole</location>
    </subcellularLocation>
</comment>
<gene>
    <name evidence="8" type="ORF">SAY87_018090</name>
</gene>
<dbReference type="AlphaFoldDB" id="A0AAN7QWN9"/>
<dbReference type="Pfam" id="PF20067">
    <property type="entry name" value="SSL_N"/>
    <property type="match status" value="1"/>
</dbReference>
<dbReference type="GO" id="GO:0012505">
    <property type="term" value="C:endomembrane system"/>
    <property type="evidence" value="ECO:0007669"/>
    <property type="project" value="TreeGrafter"/>
</dbReference>
<dbReference type="InterPro" id="IPR011042">
    <property type="entry name" value="6-blade_b-propeller_TolB-like"/>
</dbReference>
<accession>A0AAN7QWN9</accession>